<feature type="compositionally biased region" description="Polar residues" evidence="6">
    <location>
        <begin position="1"/>
        <end position="43"/>
    </location>
</feature>
<dbReference type="InterPro" id="IPR046342">
    <property type="entry name" value="CBS_dom_sf"/>
</dbReference>
<feature type="domain" description="CBS" evidence="7">
    <location>
        <begin position="646"/>
        <end position="707"/>
    </location>
</feature>
<protein>
    <recommendedName>
        <fullName evidence="7">CBS domain-containing protein</fullName>
    </recommendedName>
</protein>
<feature type="domain" description="CBS" evidence="7">
    <location>
        <begin position="576"/>
        <end position="638"/>
    </location>
</feature>
<dbReference type="SUPFAM" id="SSF54631">
    <property type="entry name" value="CBS-domain pair"/>
    <property type="match status" value="2"/>
</dbReference>
<evidence type="ECO:0000256" key="2">
    <source>
        <dbReference type="ARBA" id="ARBA00022737"/>
    </source>
</evidence>
<keyword evidence="9" id="KW-1185">Reference proteome</keyword>
<gene>
    <name evidence="8" type="ORF">XAT740_LOCUS13598</name>
</gene>
<feature type="region of interest" description="Disordered" evidence="6">
    <location>
        <begin position="204"/>
        <end position="287"/>
    </location>
</feature>
<dbReference type="GO" id="GO:0005737">
    <property type="term" value="C:cytoplasm"/>
    <property type="evidence" value="ECO:0007669"/>
    <property type="project" value="TreeGrafter"/>
</dbReference>
<sequence length="727" mass="81044">MTTSDHSSRTSALLDTVYESNEANSTGGDTTKSQSSNRALSDSITKRTRIQAVFSSRNTPNDKKPNVTMTNSAGVFSQIENNTSGPGGGSSGSGGDANDEINDGLTEPHVVAALAQHASAASPVASMNLPTGKVPATNVDSSTKSSLSRRVRSRSKTDTQSVTDKSLFSRLFSKKSKKPMGTLITTTTKSINLDVPKIRSNTIKESLSSRRQRSTIEEQDEGAYDNDDERNLSTGSLSDTEHIDEKDDELDLSHSSMTSRSGSRNNSGPGKKSSSGHNPIPASDSQYYASLSSAPTGFSISYHKRMAKGNDDLRIQAALTRLQQQQNKKGTTGGTNQLTSLFQDPARIGTQSPTSMSGTTRVKTFSGQTIITRNSSSSDRPSTYFIRPSSMSPTHDGDETFVSDEEIYTHFMKCHNCYDIMPKSSKLVVFDTQLAVKKAFFALVYNGVRAAPLWDTKRQKFIGLLTITDFILILQKYYKQPHAKIEELEEHRIETWRDVLREYEKPLLYIRPTQTLYEAVCLLLENHVHRLPIIDPVTNNVVFILTHKRILRFFYLYIYDWPQPSFMSKSLEELKLGTYDRLDIIEETSTVIEALGLFVRHRVSALPVVDKNRKLVNIYSKFDIIGLAPDKSYRNLDMTINEALFYRKERFETVAKCQKHETLSTCIERIIKAEVHRLVIVDNEEHVIGILSLSDILDFMIVRPTKSERSPSEPTPAVPSEAAEELA</sequence>
<dbReference type="PROSITE" id="PS51371">
    <property type="entry name" value="CBS"/>
    <property type="match status" value="4"/>
</dbReference>
<name>A0A814HF59_ADIRI</name>
<evidence type="ECO:0000259" key="7">
    <source>
        <dbReference type="PROSITE" id="PS51371"/>
    </source>
</evidence>
<dbReference type="GO" id="GO:0031588">
    <property type="term" value="C:nucleotide-activated protein kinase complex"/>
    <property type="evidence" value="ECO:0007669"/>
    <property type="project" value="TreeGrafter"/>
</dbReference>
<dbReference type="GO" id="GO:0005634">
    <property type="term" value="C:nucleus"/>
    <property type="evidence" value="ECO:0007669"/>
    <property type="project" value="TreeGrafter"/>
</dbReference>
<dbReference type="GO" id="GO:0019887">
    <property type="term" value="F:protein kinase regulator activity"/>
    <property type="evidence" value="ECO:0007669"/>
    <property type="project" value="TreeGrafter"/>
</dbReference>
<dbReference type="PANTHER" id="PTHR13780">
    <property type="entry name" value="AMP-ACTIVATED PROTEIN KINASE, GAMMA REGULATORY SUBUNIT"/>
    <property type="match status" value="1"/>
</dbReference>
<feature type="compositionally biased region" description="Low complexity" evidence="6">
    <location>
        <begin position="253"/>
        <end position="279"/>
    </location>
</feature>
<evidence type="ECO:0000313" key="9">
    <source>
        <dbReference type="Proteomes" id="UP000663828"/>
    </source>
</evidence>
<dbReference type="Gene3D" id="3.10.580.10">
    <property type="entry name" value="CBS-domain"/>
    <property type="match status" value="2"/>
</dbReference>
<evidence type="ECO:0000256" key="5">
    <source>
        <dbReference type="PROSITE-ProRule" id="PRU00703"/>
    </source>
</evidence>
<accession>A0A814HF59</accession>
<evidence type="ECO:0000256" key="6">
    <source>
        <dbReference type="SAM" id="MobiDB-lite"/>
    </source>
</evidence>
<feature type="compositionally biased region" description="Gly residues" evidence="6">
    <location>
        <begin position="85"/>
        <end position="95"/>
    </location>
</feature>
<dbReference type="PANTHER" id="PTHR13780:SF35">
    <property type="entry name" value="LD22662P"/>
    <property type="match status" value="1"/>
</dbReference>
<dbReference type="InterPro" id="IPR000644">
    <property type="entry name" value="CBS_dom"/>
</dbReference>
<dbReference type="GO" id="GO:0016208">
    <property type="term" value="F:AMP binding"/>
    <property type="evidence" value="ECO:0007669"/>
    <property type="project" value="TreeGrafter"/>
</dbReference>
<evidence type="ECO:0000313" key="8">
    <source>
        <dbReference type="EMBL" id="CAF1008635.1"/>
    </source>
</evidence>
<keyword evidence="3 5" id="KW-0129">CBS domain</keyword>
<feature type="compositionally biased region" description="Polar residues" evidence="6">
    <location>
        <begin position="67"/>
        <end position="83"/>
    </location>
</feature>
<proteinExistence type="inferred from homology"/>
<dbReference type="GO" id="GO:0019901">
    <property type="term" value="F:protein kinase binding"/>
    <property type="evidence" value="ECO:0007669"/>
    <property type="project" value="TreeGrafter"/>
</dbReference>
<dbReference type="CDD" id="cd04641">
    <property type="entry name" value="CBS_euAMPK_gamma-like_repeat2"/>
    <property type="match status" value="1"/>
</dbReference>
<evidence type="ECO:0000256" key="1">
    <source>
        <dbReference type="ARBA" id="ARBA00006750"/>
    </source>
</evidence>
<reference evidence="8" key="1">
    <citation type="submission" date="2021-02" db="EMBL/GenBank/DDBJ databases">
        <authorList>
            <person name="Nowell W R."/>
        </authorList>
    </citation>
    <scope>NUCLEOTIDE SEQUENCE</scope>
</reference>
<comment type="subunit">
    <text evidence="4">AMPK is a heterotrimer of an alpha catalytic subunit (PRKAA1 or PRKAA2), a beta (PRKAB1 or PRKAB2) and a gamma non-catalytic subunits (PRKAG1, PRKAG2 or PRKAG3). Interacts with FNIP1 and FNIP2.</text>
</comment>
<feature type="region of interest" description="Disordered" evidence="6">
    <location>
        <begin position="706"/>
        <end position="727"/>
    </location>
</feature>
<feature type="region of interest" description="Disordered" evidence="6">
    <location>
        <begin position="1"/>
        <end position="103"/>
    </location>
</feature>
<keyword evidence="2" id="KW-0677">Repeat</keyword>
<evidence type="ECO:0000256" key="4">
    <source>
        <dbReference type="ARBA" id="ARBA00025878"/>
    </source>
</evidence>
<feature type="compositionally biased region" description="Acidic residues" evidence="6">
    <location>
        <begin position="217"/>
        <end position="228"/>
    </location>
</feature>
<dbReference type="InterPro" id="IPR050511">
    <property type="entry name" value="AMPK_gamma/SDS23_families"/>
</dbReference>
<feature type="domain" description="CBS" evidence="7">
    <location>
        <begin position="503"/>
        <end position="565"/>
    </location>
</feature>
<feature type="domain" description="CBS" evidence="7">
    <location>
        <begin position="421"/>
        <end position="484"/>
    </location>
</feature>
<dbReference type="EMBL" id="CAJNOR010000793">
    <property type="protein sequence ID" value="CAF1008635.1"/>
    <property type="molecule type" value="Genomic_DNA"/>
</dbReference>
<dbReference type="SMART" id="SM00116">
    <property type="entry name" value="CBS"/>
    <property type="match status" value="4"/>
</dbReference>
<comment type="similarity">
    <text evidence="1">Belongs to the 5'-AMP-activated protein kinase gamma subunit family.</text>
</comment>
<dbReference type="AlphaFoldDB" id="A0A814HF59"/>
<dbReference type="Proteomes" id="UP000663828">
    <property type="component" value="Unassembled WGS sequence"/>
</dbReference>
<comment type="caution">
    <text evidence="8">The sequence shown here is derived from an EMBL/GenBank/DDBJ whole genome shotgun (WGS) entry which is preliminary data.</text>
</comment>
<dbReference type="CDD" id="cd04618">
    <property type="entry name" value="CBS_euAMPK_gamma-like_repeat1"/>
    <property type="match status" value="1"/>
</dbReference>
<dbReference type="Pfam" id="PF00571">
    <property type="entry name" value="CBS"/>
    <property type="match status" value="3"/>
</dbReference>
<evidence type="ECO:0000256" key="3">
    <source>
        <dbReference type="ARBA" id="ARBA00023122"/>
    </source>
</evidence>
<feature type="region of interest" description="Disordered" evidence="6">
    <location>
        <begin position="124"/>
        <end position="163"/>
    </location>
</feature>
<organism evidence="8 9">
    <name type="scientific">Adineta ricciae</name>
    <name type="common">Rotifer</name>
    <dbReference type="NCBI Taxonomy" id="249248"/>
    <lineage>
        <taxon>Eukaryota</taxon>
        <taxon>Metazoa</taxon>
        <taxon>Spiralia</taxon>
        <taxon>Gnathifera</taxon>
        <taxon>Rotifera</taxon>
        <taxon>Eurotatoria</taxon>
        <taxon>Bdelloidea</taxon>
        <taxon>Adinetida</taxon>
        <taxon>Adinetidae</taxon>
        <taxon>Adineta</taxon>
    </lineage>
</organism>